<organism evidence="3 4">
    <name type="scientific">Apiospora arundinis</name>
    <dbReference type="NCBI Taxonomy" id="335852"/>
    <lineage>
        <taxon>Eukaryota</taxon>
        <taxon>Fungi</taxon>
        <taxon>Dikarya</taxon>
        <taxon>Ascomycota</taxon>
        <taxon>Pezizomycotina</taxon>
        <taxon>Sordariomycetes</taxon>
        <taxon>Xylariomycetidae</taxon>
        <taxon>Amphisphaeriales</taxon>
        <taxon>Apiosporaceae</taxon>
        <taxon>Apiospora</taxon>
    </lineage>
</organism>
<dbReference type="InterPro" id="IPR053008">
    <property type="entry name" value="Phomopsin_biosynth_assoc"/>
</dbReference>
<gene>
    <name evidence="3" type="ORF">PGQ11_011611</name>
</gene>
<evidence type="ECO:0000313" key="3">
    <source>
        <dbReference type="EMBL" id="KAK8855699.1"/>
    </source>
</evidence>
<accession>A0ABR2I053</accession>
<dbReference type="EMBL" id="JAPCWZ010000007">
    <property type="protein sequence ID" value="KAK8855699.1"/>
    <property type="molecule type" value="Genomic_DNA"/>
</dbReference>
<dbReference type="PANTHER" id="PTHR35896">
    <property type="entry name" value="IG-LIKE DOMAIN-CONTAINING PROTEIN"/>
    <property type="match status" value="1"/>
</dbReference>
<protein>
    <submittedName>
        <fullName evidence="3">Uncharacterized protein</fullName>
    </submittedName>
</protein>
<dbReference type="Proteomes" id="UP001390339">
    <property type="component" value="Unassembled WGS sequence"/>
</dbReference>
<feature type="region of interest" description="Disordered" evidence="1">
    <location>
        <begin position="25"/>
        <end position="44"/>
    </location>
</feature>
<evidence type="ECO:0000313" key="4">
    <source>
        <dbReference type="Proteomes" id="UP001390339"/>
    </source>
</evidence>
<proteinExistence type="predicted"/>
<name>A0ABR2I053_9PEZI</name>
<keyword evidence="2" id="KW-0812">Transmembrane</keyword>
<evidence type="ECO:0000256" key="2">
    <source>
        <dbReference type="SAM" id="Phobius"/>
    </source>
</evidence>
<reference evidence="3 4" key="1">
    <citation type="journal article" date="2024" name="IMA Fungus">
        <title>Apiospora arundinis, a panoply of carbohydrate-active enzymes and secondary metabolites.</title>
        <authorList>
            <person name="Sorensen T."/>
            <person name="Petersen C."/>
            <person name="Muurmann A.T."/>
            <person name="Christiansen J.V."/>
            <person name="Brundto M.L."/>
            <person name="Overgaard C.K."/>
            <person name="Boysen A.T."/>
            <person name="Wollenberg R.D."/>
            <person name="Larsen T.O."/>
            <person name="Sorensen J.L."/>
            <person name="Nielsen K.L."/>
            <person name="Sondergaard T.E."/>
        </authorList>
    </citation>
    <scope>NUCLEOTIDE SEQUENCE [LARGE SCALE GENOMIC DNA]</scope>
    <source>
        <strain evidence="3 4">AAU 773</strain>
    </source>
</reference>
<keyword evidence="2" id="KW-0472">Membrane</keyword>
<keyword evidence="2" id="KW-1133">Transmembrane helix</keyword>
<sequence length="271" mass="30261">MASHRHTEIQYQPFLKYEGFTDDPILVETNSRPQPQQPGPPKTSCCQRRMLSIHVVSYIVVIVTTSLFWVLVMLSNAPSNSTATECTSSLASINDTRTTTPGLSAHDGQQQHHVNITTGARYLTCGNSTQDARSHGCRYDVLLNNWVPAPCYDADFIAEYEEDASSAAYRDAALTQRIDPGGEALGELEFYYTSRRDHVNHCAMMWRKQFAVLFERRAAFDSVIADPFHTEHCSQYLLDAPGNAVKGGEVEPTKTFVGFAGCWVRDEDKAK</sequence>
<dbReference type="PANTHER" id="PTHR35896:SF3">
    <property type="entry name" value="MAJOR FACILITATOR SUPERFAMILY TRANSPORTER"/>
    <property type="match status" value="1"/>
</dbReference>
<comment type="caution">
    <text evidence="3">The sequence shown here is derived from an EMBL/GenBank/DDBJ whole genome shotgun (WGS) entry which is preliminary data.</text>
</comment>
<keyword evidence="4" id="KW-1185">Reference proteome</keyword>
<feature type="transmembrane region" description="Helical" evidence="2">
    <location>
        <begin position="51"/>
        <end position="74"/>
    </location>
</feature>
<evidence type="ECO:0000256" key="1">
    <source>
        <dbReference type="SAM" id="MobiDB-lite"/>
    </source>
</evidence>